<evidence type="ECO:0000313" key="1">
    <source>
        <dbReference type="EMBL" id="PRH83390.1"/>
    </source>
</evidence>
<organism evidence="1 2">
    <name type="scientific">Arenimonas caeni</name>
    <dbReference type="NCBI Taxonomy" id="2058085"/>
    <lineage>
        <taxon>Bacteria</taxon>
        <taxon>Pseudomonadati</taxon>
        <taxon>Pseudomonadota</taxon>
        <taxon>Gammaproteobacteria</taxon>
        <taxon>Lysobacterales</taxon>
        <taxon>Lysobacteraceae</taxon>
        <taxon>Arenimonas</taxon>
    </lineage>
</organism>
<accession>A0A2P6MBN7</accession>
<dbReference type="RefSeq" id="WP_106989269.1">
    <property type="nucleotide sequence ID" value="NZ_KZ679084.1"/>
</dbReference>
<sequence length="236" mass="25829">MSPRNKTLAWLLGLLGLAVLAFVAGRHYLAPPPADVAETPAEEEVLPPWDFEWRDGDVRGIDLPSHVRVGDQRVPIRHLADLQSEPGEDKLAFLLRVRTHLVDFSHATRREGCAEICQAPDGSYSVRMTTNDAALYCTVAPICQAGHASTGEGIHSHCPRRNGIRASLADEVLSGGKIRRRQPIASCDTDVFSALDFRGRRPGWLAGRLALHMHEGPQKLQRFGEPINEASAPTAP</sequence>
<name>A0A2P6MBN7_9GAMM</name>
<reference evidence="1 2" key="1">
    <citation type="submission" date="2018-03" db="EMBL/GenBank/DDBJ databases">
        <title>Arenimonas caeni sp. nov., isolated from activated sludge.</title>
        <authorList>
            <person name="Liu H."/>
        </authorList>
    </citation>
    <scope>NUCLEOTIDE SEQUENCE [LARGE SCALE GENOMIC DNA]</scope>
    <source>
        <strain evidence="2">z29</strain>
    </source>
</reference>
<protein>
    <submittedName>
        <fullName evidence="1">Uncharacterized protein</fullName>
    </submittedName>
</protein>
<proteinExistence type="predicted"/>
<dbReference type="Proteomes" id="UP000241736">
    <property type="component" value="Unassembled WGS sequence"/>
</dbReference>
<gene>
    <name evidence="1" type="ORF">C6N40_01700</name>
</gene>
<dbReference type="AlphaFoldDB" id="A0A2P6MBN7"/>
<dbReference type="EMBL" id="PVLF01000002">
    <property type="protein sequence ID" value="PRH83390.1"/>
    <property type="molecule type" value="Genomic_DNA"/>
</dbReference>
<comment type="caution">
    <text evidence="1">The sequence shown here is derived from an EMBL/GenBank/DDBJ whole genome shotgun (WGS) entry which is preliminary data.</text>
</comment>
<keyword evidence="2" id="KW-1185">Reference proteome</keyword>
<evidence type="ECO:0000313" key="2">
    <source>
        <dbReference type="Proteomes" id="UP000241736"/>
    </source>
</evidence>